<reference evidence="4" key="1">
    <citation type="submission" date="2021-02" db="EMBL/GenBank/DDBJ databases">
        <authorList>
            <person name="Nowell W R."/>
        </authorList>
    </citation>
    <scope>NUCLEOTIDE SEQUENCE</scope>
</reference>
<dbReference type="AlphaFoldDB" id="A0A820IUA8"/>
<dbReference type="PANTHER" id="PTHR45641">
    <property type="entry name" value="TETRATRICOPEPTIDE REPEAT PROTEIN (AFU_ORTHOLOGUE AFUA_6G03870)"/>
    <property type="match status" value="1"/>
</dbReference>
<dbReference type="Gene3D" id="1.25.40.10">
    <property type="entry name" value="Tetratricopeptide repeat domain"/>
    <property type="match status" value="1"/>
</dbReference>
<evidence type="ECO:0008006" key="6">
    <source>
        <dbReference type="Google" id="ProtNLM"/>
    </source>
</evidence>
<keyword evidence="2 3" id="KW-0802">TPR repeat</keyword>
<dbReference type="PROSITE" id="PS50005">
    <property type="entry name" value="TPR"/>
    <property type="match status" value="1"/>
</dbReference>
<feature type="non-terminal residue" evidence="4">
    <location>
        <position position="1"/>
    </location>
</feature>
<keyword evidence="1" id="KW-0677">Repeat</keyword>
<dbReference type="PROSITE" id="PS50293">
    <property type="entry name" value="TPR_REGION"/>
    <property type="match status" value="2"/>
</dbReference>
<evidence type="ECO:0000313" key="5">
    <source>
        <dbReference type="Proteomes" id="UP000663874"/>
    </source>
</evidence>
<dbReference type="SMART" id="SM00028">
    <property type="entry name" value="TPR"/>
    <property type="match status" value="2"/>
</dbReference>
<organism evidence="4 5">
    <name type="scientific">Rotaria sordida</name>
    <dbReference type="NCBI Taxonomy" id="392033"/>
    <lineage>
        <taxon>Eukaryota</taxon>
        <taxon>Metazoa</taxon>
        <taxon>Spiralia</taxon>
        <taxon>Gnathifera</taxon>
        <taxon>Rotifera</taxon>
        <taxon>Eurotatoria</taxon>
        <taxon>Bdelloidea</taxon>
        <taxon>Philodinida</taxon>
        <taxon>Philodinidae</taxon>
        <taxon>Rotaria</taxon>
    </lineage>
</organism>
<dbReference type="Proteomes" id="UP000663874">
    <property type="component" value="Unassembled WGS sequence"/>
</dbReference>
<dbReference type="SUPFAM" id="SSF48452">
    <property type="entry name" value="TPR-like"/>
    <property type="match status" value="1"/>
</dbReference>
<sequence>GGVYKKMGDYSKALEFYEKDLEITKKALPPNHPDLAYSYNNIGLAYFGKGDYSKALSFLEKALAIRQKSLPSTHPLIKATKDNIDHVKKKM</sequence>
<gene>
    <name evidence="4" type="ORF">FNK824_LOCUS41034</name>
</gene>
<name>A0A820IUA8_9BILA</name>
<evidence type="ECO:0000256" key="3">
    <source>
        <dbReference type="PROSITE-ProRule" id="PRU00339"/>
    </source>
</evidence>
<evidence type="ECO:0000313" key="4">
    <source>
        <dbReference type="EMBL" id="CAF4312163.1"/>
    </source>
</evidence>
<dbReference type="EMBL" id="CAJOBE010036790">
    <property type="protein sequence ID" value="CAF4312163.1"/>
    <property type="molecule type" value="Genomic_DNA"/>
</dbReference>
<comment type="caution">
    <text evidence="4">The sequence shown here is derived from an EMBL/GenBank/DDBJ whole genome shotgun (WGS) entry which is preliminary data.</text>
</comment>
<protein>
    <recommendedName>
        <fullName evidence="6">Tetratricopeptide repeat protein</fullName>
    </recommendedName>
</protein>
<dbReference type="InterPro" id="IPR011990">
    <property type="entry name" value="TPR-like_helical_dom_sf"/>
</dbReference>
<dbReference type="InterPro" id="IPR019734">
    <property type="entry name" value="TPR_rpt"/>
</dbReference>
<evidence type="ECO:0000256" key="2">
    <source>
        <dbReference type="ARBA" id="ARBA00022803"/>
    </source>
</evidence>
<dbReference type="Pfam" id="PF13424">
    <property type="entry name" value="TPR_12"/>
    <property type="match status" value="1"/>
</dbReference>
<accession>A0A820IUA8</accession>
<dbReference type="PANTHER" id="PTHR45641:SF19">
    <property type="entry name" value="NEPHROCYSTIN-3"/>
    <property type="match status" value="1"/>
</dbReference>
<evidence type="ECO:0000256" key="1">
    <source>
        <dbReference type="ARBA" id="ARBA00022737"/>
    </source>
</evidence>
<feature type="repeat" description="TPR" evidence="3">
    <location>
        <begin position="36"/>
        <end position="69"/>
    </location>
</feature>
<proteinExistence type="predicted"/>